<dbReference type="GO" id="GO:0007154">
    <property type="term" value="P:cell communication"/>
    <property type="evidence" value="ECO:0007669"/>
    <property type="project" value="InterPro"/>
</dbReference>
<dbReference type="SUPFAM" id="SSF141072">
    <property type="entry name" value="CalX-like"/>
    <property type="match status" value="1"/>
</dbReference>
<dbReference type="EMBL" id="CAJNDS010002591">
    <property type="protein sequence ID" value="CAE7537098.1"/>
    <property type="molecule type" value="Genomic_DNA"/>
</dbReference>
<dbReference type="InterPro" id="IPR039421">
    <property type="entry name" value="Type_1_exporter"/>
</dbReference>
<dbReference type="InterPro" id="IPR011527">
    <property type="entry name" value="ABC1_TM_dom"/>
</dbReference>
<dbReference type="GO" id="GO:0140359">
    <property type="term" value="F:ABC-type transporter activity"/>
    <property type="evidence" value="ECO:0007669"/>
    <property type="project" value="InterPro"/>
</dbReference>
<dbReference type="GO" id="GO:0016020">
    <property type="term" value="C:membrane"/>
    <property type="evidence" value="ECO:0007669"/>
    <property type="project" value="UniProtKB-SubCell"/>
</dbReference>
<dbReference type="InterPro" id="IPR027417">
    <property type="entry name" value="P-loop_NTPase"/>
</dbReference>
<feature type="domain" description="ABC transporter" evidence="10">
    <location>
        <begin position="464"/>
        <end position="753"/>
    </location>
</feature>
<proteinExistence type="predicted"/>
<dbReference type="PANTHER" id="PTHR24221">
    <property type="entry name" value="ATP-BINDING CASSETTE SUB-FAMILY B"/>
    <property type="match status" value="1"/>
</dbReference>
<evidence type="ECO:0000256" key="7">
    <source>
        <dbReference type="ARBA" id="ARBA00023136"/>
    </source>
</evidence>
<dbReference type="SUPFAM" id="SSF90123">
    <property type="entry name" value="ABC transporter transmembrane region"/>
    <property type="match status" value="1"/>
</dbReference>
<organism evidence="12 13">
    <name type="scientific">Symbiodinium natans</name>
    <dbReference type="NCBI Taxonomy" id="878477"/>
    <lineage>
        <taxon>Eukaryota</taxon>
        <taxon>Sar</taxon>
        <taxon>Alveolata</taxon>
        <taxon>Dinophyceae</taxon>
        <taxon>Suessiales</taxon>
        <taxon>Symbiodiniaceae</taxon>
        <taxon>Symbiodinium</taxon>
    </lineage>
</organism>
<dbReference type="PROSITE" id="PS50893">
    <property type="entry name" value="ABC_TRANSPORTER_2"/>
    <property type="match status" value="1"/>
</dbReference>
<keyword evidence="3" id="KW-0732">Signal</keyword>
<feature type="transmembrane region" description="Helical" evidence="9">
    <location>
        <begin position="252"/>
        <end position="274"/>
    </location>
</feature>
<dbReference type="GO" id="GO:0016887">
    <property type="term" value="F:ATP hydrolysis activity"/>
    <property type="evidence" value="ECO:0007669"/>
    <property type="project" value="InterPro"/>
</dbReference>
<name>A0A812TU66_9DINO</name>
<dbReference type="Gene3D" id="3.40.50.300">
    <property type="entry name" value="P-loop containing nucleotide triphosphate hydrolases"/>
    <property type="match status" value="1"/>
</dbReference>
<feature type="transmembrane region" description="Helical" evidence="9">
    <location>
        <begin position="367"/>
        <end position="388"/>
    </location>
</feature>
<keyword evidence="7 9" id="KW-0472">Membrane</keyword>
<keyword evidence="2 9" id="KW-0812">Transmembrane</keyword>
<feature type="domain" description="ABC transmembrane type-1" evidence="11">
    <location>
        <begin position="129"/>
        <end position="401"/>
    </location>
</feature>
<accession>A0A812TU66</accession>
<feature type="transmembrane region" description="Helical" evidence="9">
    <location>
        <begin position="124"/>
        <end position="144"/>
    </location>
</feature>
<feature type="region of interest" description="Disordered" evidence="8">
    <location>
        <begin position="605"/>
        <end position="636"/>
    </location>
</feature>
<dbReference type="InterPro" id="IPR003439">
    <property type="entry name" value="ABC_transporter-like_ATP-bd"/>
</dbReference>
<dbReference type="Proteomes" id="UP000604046">
    <property type="component" value="Unassembled WGS sequence"/>
</dbReference>
<dbReference type="OrthoDB" id="430044at2759"/>
<evidence type="ECO:0000256" key="5">
    <source>
        <dbReference type="ARBA" id="ARBA00022837"/>
    </source>
</evidence>
<evidence type="ECO:0000256" key="9">
    <source>
        <dbReference type="SAM" id="Phobius"/>
    </source>
</evidence>
<dbReference type="SUPFAM" id="SSF52540">
    <property type="entry name" value="P-loop containing nucleoside triphosphate hydrolases"/>
    <property type="match status" value="1"/>
</dbReference>
<evidence type="ECO:0000256" key="3">
    <source>
        <dbReference type="ARBA" id="ARBA00022729"/>
    </source>
</evidence>
<evidence type="ECO:0000259" key="11">
    <source>
        <dbReference type="PROSITE" id="PS50929"/>
    </source>
</evidence>
<dbReference type="InterPro" id="IPR003644">
    <property type="entry name" value="Calx_beta"/>
</dbReference>
<evidence type="ECO:0000256" key="8">
    <source>
        <dbReference type="SAM" id="MobiDB-lite"/>
    </source>
</evidence>
<dbReference type="PANTHER" id="PTHR24221:SF654">
    <property type="entry name" value="ATP-BINDING CASSETTE SUB-FAMILY B MEMBER 6"/>
    <property type="match status" value="1"/>
</dbReference>
<feature type="transmembrane region" description="Helical" evidence="9">
    <location>
        <begin position="177"/>
        <end position="198"/>
    </location>
</feature>
<dbReference type="Gene3D" id="1.20.1560.10">
    <property type="entry name" value="ABC transporter type 1, transmembrane domain"/>
    <property type="match status" value="1"/>
</dbReference>
<dbReference type="PROSITE" id="PS50929">
    <property type="entry name" value="ABC_TM1F"/>
    <property type="match status" value="1"/>
</dbReference>
<protein>
    <submittedName>
        <fullName evidence="12">MsbA protein</fullName>
    </submittedName>
</protein>
<comment type="caution">
    <text evidence="12">The sequence shown here is derived from an EMBL/GenBank/DDBJ whole genome shotgun (WGS) entry which is preliminary data.</text>
</comment>
<evidence type="ECO:0000313" key="12">
    <source>
        <dbReference type="EMBL" id="CAE7537098.1"/>
    </source>
</evidence>
<dbReference type="AlphaFoldDB" id="A0A812TU66"/>
<dbReference type="InterPro" id="IPR038081">
    <property type="entry name" value="CalX-like_sf"/>
</dbReference>
<dbReference type="GO" id="GO:0005524">
    <property type="term" value="F:ATP binding"/>
    <property type="evidence" value="ECO:0007669"/>
    <property type="project" value="InterPro"/>
</dbReference>
<gene>
    <name evidence="12" type="primary">msbA</name>
    <name evidence="12" type="ORF">SNAT2548_LOCUS30102</name>
</gene>
<keyword evidence="5" id="KW-0106">Calcium</keyword>
<keyword evidence="13" id="KW-1185">Reference proteome</keyword>
<dbReference type="Gene3D" id="2.60.40.2030">
    <property type="match status" value="1"/>
</dbReference>
<reference evidence="12" key="1">
    <citation type="submission" date="2021-02" db="EMBL/GenBank/DDBJ databases">
        <authorList>
            <person name="Dougan E. K."/>
            <person name="Rhodes N."/>
            <person name="Thang M."/>
            <person name="Chan C."/>
        </authorList>
    </citation>
    <scope>NUCLEOTIDE SEQUENCE</scope>
</reference>
<feature type="transmembrane region" description="Helical" evidence="9">
    <location>
        <begin position="281"/>
        <end position="299"/>
    </location>
</feature>
<evidence type="ECO:0000256" key="6">
    <source>
        <dbReference type="ARBA" id="ARBA00022989"/>
    </source>
</evidence>
<dbReference type="InterPro" id="IPR036640">
    <property type="entry name" value="ABC1_TM_sf"/>
</dbReference>
<evidence type="ECO:0000256" key="1">
    <source>
        <dbReference type="ARBA" id="ARBA00004141"/>
    </source>
</evidence>
<evidence type="ECO:0000259" key="10">
    <source>
        <dbReference type="PROSITE" id="PS50893"/>
    </source>
</evidence>
<evidence type="ECO:0000313" key="13">
    <source>
        <dbReference type="Proteomes" id="UP000604046"/>
    </source>
</evidence>
<evidence type="ECO:0000256" key="4">
    <source>
        <dbReference type="ARBA" id="ARBA00022737"/>
    </source>
</evidence>
<sequence length="755" mass="85165">MSELQDGSAVNGEKYVEGHPVFMGCNGVVTFGPGESIRTFQIQIINDDAFDTTLEFDVVLEDAENCLLDPRGSKCAVMILDDDVFPSNTYREVIMEHDEEALYEIGFGLLYSFMRFSFAHVPEIWWKTLLVLLLANLGNMYYFATIFLRVYLVDTVLNTEDPSTLDRLWIPGDRDGTAVALGLAWILPNFILLASDYFEMAVLEMGFNIRYHLRVNLFRKYLRYTPESRAKVPIQDLKISIMEDIPDLVADGYLIIFELWAMFGKIVMVGIFMARKHPRSAFPLFVYPILILIYLVRTYRRRLDLMAKEGEGQSATIGTLMHVNNAQKLIGCYNKRSFVVRRFEETLRNQRKYVMDLKFFNFWNQQLIPWITLLAIGTYIGLSSRLVLGGNTSLGSFLATINVYKDLGDRFSTILEGLECLSKAISPLAGLTMQFNLPIDIPERSEVYRRREEFVMGLSTAPMFDAIPIVFQNVSIEYAPSMHGLSTQAPQGSIIQIVGPHDSGKGSILKKIGDLVPTSAGRVMISPHLMVLQVPHEPLFIEKAGLLGNLSLARHLESAQDLGDADRGRRILRRLGLDKDWIMDLYDAEERAFIKKTQMLEDPAKDSPFGACFSGDEEGEEDEEEEDPTPTWAQQLSGSEKWRFQLARAFVHDPHVLLVHRPADELDPAMQDTVLNCFRDFVDRRGLEISENIGGQLPQGKRRPRTVIFTTGGATQIKIADYVWRVGSGGVSVEKSARLAPGPSWPGSGALVSRH</sequence>
<evidence type="ECO:0000256" key="2">
    <source>
        <dbReference type="ARBA" id="ARBA00022692"/>
    </source>
</evidence>
<keyword evidence="6 9" id="KW-1133">Transmembrane helix</keyword>
<comment type="subcellular location">
    <subcellularLocation>
        <location evidence="1">Membrane</location>
        <topology evidence="1">Multi-pass membrane protein</topology>
    </subcellularLocation>
</comment>
<keyword evidence="4" id="KW-0677">Repeat</keyword>
<feature type="compositionally biased region" description="Acidic residues" evidence="8">
    <location>
        <begin position="615"/>
        <end position="628"/>
    </location>
</feature>
<dbReference type="Pfam" id="PF03160">
    <property type="entry name" value="Calx-beta"/>
    <property type="match status" value="1"/>
</dbReference>